<dbReference type="InterPro" id="IPR012467">
    <property type="entry name" value="DUF1684"/>
</dbReference>
<evidence type="ECO:0000313" key="3">
    <source>
        <dbReference type="EMBL" id="KAB7517751.1"/>
    </source>
</evidence>
<accession>A0A5N5UGC8</accession>
<dbReference type="RefSeq" id="WP_152120209.1">
    <property type="nucleotide sequence ID" value="NZ_QJOW01000003.1"/>
</dbReference>
<dbReference type="EMBL" id="QJOW01000003">
    <property type="protein sequence ID" value="KAB7515207.1"/>
    <property type="molecule type" value="Genomic_DNA"/>
</dbReference>
<dbReference type="AlphaFoldDB" id="A0A5N5U9I7"/>
<evidence type="ECO:0000313" key="5">
    <source>
        <dbReference type="Proteomes" id="UP000326302"/>
    </source>
</evidence>
<feature type="region of interest" description="Disordered" evidence="1">
    <location>
        <begin position="1"/>
        <end position="39"/>
    </location>
</feature>
<evidence type="ECO:0000256" key="1">
    <source>
        <dbReference type="SAM" id="MobiDB-lite"/>
    </source>
</evidence>
<dbReference type="PANTHER" id="PTHR41913:SF1">
    <property type="entry name" value="DUF1684 DOMAIN-CONTAINING PROTEIN"/>
    <property type="match status" value="1"/>
</dbReference>
<dbReference type="Gene3D" id="6.10.250.1680">
    <property type="match status" value="1"/>
</dbReference>
<dbReference type="Proteomes" id="UP000326207">
    <property type="component" value="Unassembled WGS sequence"/>
</dbReference>
<dbReference type="Pfam" id="PF07920">
    <property type="entry name" value="DUF1684"/>
    <property type="match status" value="1"/>
</dbReference>
<organism evidence="2 5">
    <name type="scientific">Halosegnis rubeus</name>
    <dbReference type="NCBI Taxonomy" id="2212850"/>
    <lineage>
        <taxon>Archaea</taxon>
        <taxon>Methanobacteriati</taxon>
        <taxon>Methanobacteriota</taxon>
        <taxon>Stenosarchaea group</taxon>
        <taxon>Halobacteria</taxon>
        <taxon>Halobacteriales</taxon>
        <taxon>Natronomonadaceae</taxon>
        <taxon>Halosegnis</taxon>
    </lineage>
</organism>
<dbReference type="PANTHER" id="PTHR41913">
    <property type="entry name" value="DUF1684 DOMAIN-CONTAINING PROTEIN"/>
    <property type="match status" value="1"/>
</dbReference>
<feature type="compositionally biased region" description="Basic and acidic residues" evidence="1">
    <location>
        <begin position="8"/>
        <end position="26"/>
    </location>
</feature>
<dbReference type="EMBL" id="QMDY01000004">
    <property type="protein sequence ID" value="KAB7517751.1"/>
    <property type="molecule type" value="Genomic_DNA"/>
</dbReference>
<accession>A0A5N5U9I7</accession>
<evidence type="ECO:0000313" key="2">
    <source>
        <dbReference type="EMBL" id="KAB7515207.1"/>
    </source>
</evidence>
<sequence length="186" mass="20985">MSTNFDEQQWRAELEGHRDHKDDFFATERQSPIPADQRDAFDGLSYFDPDPAYRVEASIDPIDSDDTITMETTVETEQEYERVALLAFELADEERTLVAYSGVTQGGDSLFVPFRDKTTGQQTYGAGRYMEFEVDGEVTAADTVVLDFNLAYHPFCAYNDAFACPLPPEENWLDVPIEAGEKLPDA</sequence>
<name>A0A5N5U9I7_9EURY</name>
<dbReference type="Proteomes" id="UP000326302">
    <property type="component" value="Unassembled WGS sequence"/>
</dbReference>
<protein>
    <submittedName>
        <fullName evidence="2">DUF1684 domain-containing protein</fullName>
    </submittedName>
</protein>
<proteinExistence type="predicted"/>
<reference evidence="4 5" key="1">
    <citation type="submission" date="2019-10" db="EMBL/GenBank/DDBJ databases">
        <title>Unraveling microbial dark matter from salterns through culturing: the case of the genus Halosegnis.</title>
        <authorList>
            <person name="Duran-Viseras A."/>
            <person name="Andrei A.-S."/>
            <person name="Vera-Gargallo B."/>
            <person name="Ghai R."/>
            <person name="Sanchez-Porro C."/>
            <person name="Ventosa A."/>
        </authorList>
    </citation>
    <scope>NUCLEOTIDE SEQUENCE [LARGE SCALE GENOMIC DNA]</scope>
    <source>
        <strain evidence="2 5">F17-44</strain>
        <strain evidence="3 4">F19-13</strain>
    </source>
</reference>
<dbReference type="OrthoDB" id="334216at2157"/>
<comment type="caution">
    <text evidence="2">The sequence shown here is derived from an EMBL/GenBank/DDBJ whole genome shotgun (WGS) entry which is preliminary data.</text>
</comment>
<evidence type="ECO:0000313" key="4">
    <source>
        <dbReference type="Proteomes" id="UP000326207"/>
    </source>
</evidence>
<gene>
    <name evidence="2" type="ORF">DMP03_08130</name>
    <name evidence="3" type="ORF">DP108_09370</name>
</gene>